<feature type="transmembrane region" description="Helical" evidence="8">
    <location>
        <begin position="324"/>
        <end position="345"/>
    </location>
</feature>
<sequence length="529" mass="61404">MSKKTFLILLVISLFALFLNVYEKSTVPPSFNADEAAFGYNVYSLSQTGKDEYGNFLPLRLKSFGDYKMPLYSYLSIPFVGLFGLSENSVRMLNTVLVFLFPFLVYCLVKELFDKKNTALVSSALVGLSWGLHSIGRQAHEAYLSVFLIASTLLFFLRLIKKITAKDTVLFLLSLTLLLFSYQTGRLFGILFLLLSFFYFLKIKGGKRIVLFTLLILLLFGITDLINQPKRVGNLLFFNTPGFALKINELRSEGGSRLFYNKISVGKREFLKSYVKYFSPQFLFLSGDENPRFGFDDMGPISVLEYVFLFIGLYYLFRKKERYRYLLLILLLISPVPAALSWAGISLTRSLFVLIPILIIASYGVIQLYKEFPKKYALFLLFALILAETSLLFYTWDFYLNHYPKRALVIRAWQPGYRELTSYIKENYEKYDHFYITRKNGQPYIFLLAYLQYPPEKYQKQAQLSAPDEYGFGQVDRFDKFVFNTNISKEDKRYVVIGYPEDFTELKITPGKKIRSGTEEIFGIYEKIR</sequence>
<accession>A0A1F7J3K9</accession>
<keyword evidence="3" id="KW-0328">Glycosyltransferase</keyword>
<comment type="caution">
    <text evidence="10">The sequence shown here is derived from an EMBL/GenBank/DDBJ whole genome shotgun (WGS) entry which is preliminary data.</text>
</comment>
<dbReference type="AlphaFoldDB" id="A0A1F7J3K9"/>
<dbReference type="InterPro" id="IPR038731">
    <property type="entry name" value="RgtA/B/C-like"/>
</dbReference>
<evidence type="ECO:0000256" key="5">
    <source>
        <dbReference type="ARBA" id="ARBA00022692"/>
    </source>
</evidence>
<feature type="domain" description="Glycosyltransferase RgtA/B/C/D-like" evidence="9">
    <location>
        <begin position="70"/>
        <end position="217"/>
    </location>
</feature>
<feature type="transmembrane region" description="Helical" evidence="8">
    <location>
        <begin position="351"/>
        <end position="369"/>
    </location>
</feature>
<evidence type="ECO:0000313" key="10">
    <source>
        <dbReference type="EMBL" id="OGK50187.1"/>
    </source>
</evidence>
<dbReference type="InterPro" id="IPR050297">
    <property type="entry name" value="LipidA_mod_glycosyltrf_83"/>
</dbReference>
<evidence type="ECO:0000256" key="6">
    <source>
        <dbReference type="ARBA" id="ARBA00022989"/>
    </source>
</evidence>
<comment type="subcellular location">
    <subcellularLocation>
        <location evidence="1">Cell membrane</location>
        <topology evidence="1">Multi-pass membrane protein</topology>
    </subcellularLocation>
</comment>
<gene>
    <name evidence="10" type="ORF">A3B50_00165</name>
</gene>
<keyword evidence="4" id="KW-0808">Transferase</keyword>
<name>A0A1F7J3K9_9BACT</name>
<dbReference type="Proteomes" id="UP000178558">
    <property type="component" value="Unassembled WGS sequence"/>
</dbReference>
<evidence type="ECO:0000313" key="11">
    <source>
        <dbReference type="Proteomes" id="UP000178558"/>
    </source>
</evidence>
<evidence type="ECO:0000256" key="8">
    <source>
        <dbReference type="SAM" id="Phobius"/>
    </source>
</evidence>
<feature type="transmembrane region" description="Helical" evidence="8">
    <location>
        <begin position="180"/>
        <end position="201"/>
    </location>
</feature>
<feature type="transmembrane region" description="Helical" evidence="8">
    <location>
        <begin position="376"/>
        <end position="396"/>
    </location>
</feature>
<dbReference type="GO" id="GO:0009103">
    <property type="term" value="P:lipopolysaccharide biosynthetic process"/>
    <property type="evidence" value="ECO:0007669"/>
    <property type="project" value="UniProtKB-ARBA"/>
</dbReference>
<reference evidence="10 11" key="1">
    <citation type="journal article" date="2016" name="Nat. Commun.">
        <title>Thousands of microbial genomes shed light on interconnected biogeochemical processes in an aquifer system.</title>
        <authorList>
            <person name="Anantharaman K."/>
            <person name="Brown C.T."/>
            <person name="Hug L.A."/>
            <person name="Sharon I."/>
            <person name="Castelle C.J."/>
            <person name="Probst A.J."/>
            <person name="Thomas B.C."/>
            <person name="Singh A."/>
            <person name="Wilkins M.J."/>
            <person name="Karaoz U."/>
            <person name="Brodie E.L."/>
            <person name="Williams K.H."/>
            <person name="Hubbard S.S."/>
            <person name="Banfield J.F."/>
        </authorList>
    </citation>
    <scope>NUCLEOTIDE SEQUENCE [LARGE SCALE GENOMIC DNA]</scope>
</reference>
<organism evidence="10 11">
    <name type="scientific">Candidatus Roizmanbacteria bacterium RIFCSPLOWO2_01_FULL_40_42</name>
    <dbReference type="NCBI Taxonomy" id="1802066"/>
    <lineage>
        <taxon>Bacteria</taxon>
        <taxon>Candidatus Roizmaniibacteriota</taxon>
    </lineage>
</organism>
<dbReference type="PANTHER" id="PTHR33908:SF11">
    <property type="entry name" value="MEMBRANE PROTEIN"/>
    <property type="match status" value="1"/>
</dbReference>
<evidence type="ECO:0000256" key="2">
    <source>
        <dbReference type="ARBA" id="ARBA00022475"/>
    </source>
</evidence>
<feature type="transmembrane region" description="Helical" evidence="8">
    <location>
        <begin position="142"/>
        <end position="160"/>
    </location>
</feature>
<dbReference type="Pfam" id="PF13231">
    <property type="entry name" value="PMT_2"/>
    <property type="match status" value="1"/>
</dbReference>
<keyword evidence="5 8" id="KW-0812">Transmembrane</keyword>
<evidence type="ECO:0000256" key="7">
    <source>
        <dbReference type="ARBA" id="ARBA00023136"/>
    </source>
</evidence>
<evidence type="ECO:0000256" key="4">
    <source>
        <dbReference type="ARBA" id="ARBA00022679"/>
    </source>
</evidence>
<keyword evidence="6 8" id="KW-1133">Transmembrane helix</keyword>
<keyword evidence="7 8" id="KW-0472">Membrane</keyword>
<evidence type="ECO:0000256" key="3">
    <source>
        <dbReference type="ARBA" id="ARBA00022676"/>
    </source>
</evidence>
<proteinExistence type="predicted"/>
<dbReference type="EMBL" id="MGAQ01000020">
    <property type="protein sequence ID" value="OGK50187.1"/>
    <property type="molecule type" value="Genomic_DNA"/>
</dbReference>
<feature type="transmembrane region" description="Helical" evidence="8">
    <location>
        <begin position="298"/>
        <end position="317"/>
    </location>
</feature>
<feature type="transmembrane region" description="Helical" evidence="8">
    <location>
        <begin position="208"/>
        <end position="226"/>
    </location>
</feature>
<protein>
    <recommendedName>
        <fullName evidence="9">Glycosyltransferase RgtA/B/C/D-like domain-containing protein</fullName>
    </recommendedName>
</protein>
<dbReference type="PANTHER" id="PTHR33908">
    <property type="entry name" value="MANNOSYLTRANSFERASE YKCB-RELATED"/>
    <property type="match status" value="1"/>
</dbReference>
<dbReference type="GO" id="GO:0016763">
    <property type="term" value="F:pentosyltransferase activity"/>
    <property type="evidence" value="ECO:0007669"/>
    <property type="project" value="TreeGrafter"/>
</dbReference>
<feature type="transmembrane region" description="Helical" evidence="8">
    <location>
        <begin position="92"/>
        <end position="113"/>
    </location>
</feature>
<dbReference type="GO" id="GO:0005886">
    <property type="term" value="C:plasma membrane"/>
    <property type="evidence" value="ECO:0007669"/>
    <property type="project" value="UniProtKB-SubCell"/>
</dbReference>
<evidence type="ECO:0000256" key="1">
    <source>
        <dbReference type="ARBA" id="ARBA00004651"/>
    </source>
</evidence>
<evidence type="ECO:0000259" key="9">
    <source>
        <dbReference type="Pfam" id="PF13231"/>
    </source>
</evidence>
<keyword evidence="2" id="KW-1003">Cell membrane</keyword>